<dbReference type="GO" id="GO:0003677">
    <property type="term" value="F:DNA binding"/>
    <property type="evidence" value="ECO:0007669"/>
    <property type="project" value="InterPro"/>
</dbReference>
<accession>D7AZ82</accession>
<dbReference type="NCBIfam" id="NF033787">
    <property type="entry name" value="HTH_BldC"/>
    <property type="match status" value="1"/>
</dbReference>
<dbReference type="OrthoDB" id="3577753at2"/>
<feature type="domain" description="Helix-turn-helix" evidence="1">
    <location>
        <begin position="25"/>
        <end position="72"/>
    </location>
</feature>
<dbReference type="GeneID" id="91487214"/>
<dbReference type="Proteomes" id="UP000002219">
    <property type="component" value="Chromosome 1"/>
</dbReference>
<dbReference type="Pfam" id="PF12728">
    <property type="entry name" value="HTH_17"/>
    <property type="match status" value="1"/>
</dbReference>
<dbReference type="eggNOG" id="COG2452">
    <property type="taxonomic scope" value="Bacteria"/>
</dbReference>
<dbReference type="CDD" id="cd04762">
    <property type="entry name" value="HTH_MerR-trunc"/>
    <property type="match status" value="1"/>
</dbReference>
<dbReference type="NCBIfam" id="TIGR01764">
    <property type="entry name" value="excise"/>
    <property type="match status" value="1"/>
</dbReference>
<dbReference type="KEGG" id="nda:Ndas_4676"/>
<dbReference type="AlphaFoldDB" id="D7AZ82"/>
<evidence type="ECO:0000259" key="1">
    <source>
        <dbReference type="Pfam" id="PF12728"/>
    </source>
</evidence>
<protein>
    <submittedName>
        <fullName evidence="2">DNA binding domain protein, excisionase family</fullName>
    </submittedName>
</protein>
<dbReference type="Gene3D" id="1.10.1660.10">
    <property type="match status" value="1"/>
</dbReference>
<dbReference type="SUPFAM" id="SSF46955">
    <property type="entry name" value="Putative DNA-binding domain"/>
    <property type="match status" value="1"/>
</dbReference>
<dbReference type="InterPro" id="IPR009061">
    <property type="entry name" value="DNA-bd_dom_put_sf"/>
</dbReference>
<reference evidence="2 3" key="1">
    <citation type="journal article" date="2010" name="Stand. Genomic Sci.">
        <title>Complete genome sequence of Nocardiopsis dassonvillei type strain (IMRU 509).</title>
        <authorList>
            <person name="Sun H."/>
            <person name="Lapidus A."/>
            <person name="Nolan M."/>
            <person name="Lucas S."/>
            <person name="Del Rio T.G."/>
            <person name="Tice H."/>
            <person name="Cheng J.F."/>
            <person name="Tapia R."/>
            <person name="Han C."/>
            <person name="Goodwin L."/>
            <person name="Pitluck S."/>
            <person name="Pagani I."/>
            <person name="Ivanova N."/>
            <person name="Mavromatis K."/>
            <person name="Mikhailova N."/>
            <person name="Pati A."/>
            <person name="Chen A."/>
            <person name="Palaniappan K."/>
            <person name="Land M."/>
            <person name="Hauser L."/>
            <person name="Chang Y.J."/>
            <person name="Jeffries C.D."/>
            <person name="Djao O.D."/>
            <person name="Rohde M."/>
            <person name="Sikorski J."/>
            <person name="Goker M."/>
            <person name="Woyke T."/>
            <person name="Bristow J."/>
            <person name="Eisen J.A."/>
            <person name="Markowitz V."/>
            <person name="Hugenholtz P."/>
            <person name="Kyrpides N.C."/>
            <person name="Klenk H.P."/>
        </authorList>
    </citation>
    <scope>NUCLEOTIDE SEQUENCE [LARGE SCALE GENOMIC DNA]</scope>
    <source>
        <strain evidence="3">ATCC 23218 / DSM 43111 / CIP 107115 / JCM 7437 / KCTC 9190 / NBRC 14626 / NCTC 10488 / NRRL B-5397 / IMRU 509</strain>
    </source>
</reference>
<dbReference type="InterPro" id="IPR041657">
    <property type="entry name" value="HTH_17"/>
</dbReference>
<evidence type="ECO:0000313" key="2">
    <source>
        <dbReference type="EMBL" id="ADH70062.1"/>
    </source>
</evidence>
<dbReference type="InterPro" id="IPR010093">
    <property type="entry name" value="SinI_DNA-bd"/>
</dbReference>
<keyword evidence="3" id="KW-1185">Reference proteome</keyword>
<dbReference type="RefSeq" id="WP_013155669.1">
    <property type="nucleotide sequence ID" value="NC_014210.1"/>
</dbReference>
<dbReference type="InterPro" id="IPR048048">
    <property type="entry name" value="BldC-like"/>
</dbReference>
<dbReference type="EMBL" id="CP002040">
    <property type="protein sequence ID" value="ADH70062.1"/>
    <property type="molecule type" value="Genomic_DNA"/>
</dbReference>
<evidence type="ECO:0000313" key="3">
    <source>
        <dbReference type="Proteomes" id="UP000002219"/>
    </source>
</evidence>
<dbReference type="HOGENOM" id="CLU_196700_2_1_11"/>
<sequence>MPNTPHTPHAPRKPHASHADLPVYLLTVAEVGDMFRVNPRTVNRWVAQGRIPVVRTPGGHLRFDPAEVRRLLWIDQPPTT</sequence>
<name>D7AZ82_NOCDD</name>
<organism evidence="2 3">
    <name type="scientific">Nocardiopsis dassonvillei (strain ATCC 23218 / DSM 43111 / CIP 107115 / JCM 7437 / KCTC 9190 / NBRC 14626 / NCTC 10488 / NRRL B-5397 / IMRU 509)</name>
    <name type="common">Actinomadura dassonvillei</name>
    <dbReference type="NCBI Taxonomy" id="446468"/>
    <lineage>
        <taxon>Bacteria</taxon>
        <taxon>Bacillati</taxon>
        <taxon>Actinomycetota</taxon>
        <taxon>Actinomycetes</taxon>
        <taxon>Streptosporangiales</taxon>
        <taxon>Nocardiopsidaceae</taxon>
        <taxon>Nocardiopsis</taxon>
    </lineage>
</organism>
<gene>
    <name evidence="2" type="ordered locus">Ndas_4676</name>
</gene>
<proteinExistence type="predicted"/>
<dbReference type="STRING" id="446468.Ndas_4676"/>